<accession>A0A084SGY3</accession>
<dbReference type="EMBL" id="JPMI01000351">
    <property type="protein sequence ID" value="KFA87718.1"/>
    <property type="molecule type" value="Genomic_DNA"/>
</dbReference>
<dbReference type="InterPro" id="IPR050215">
    <property type="entry name" value="Thiolase-like_sf_Thiolase"/>
</dbReference>
<dbReference type="InterPro" id="IPR020617">
    <property type="entry name" value="Thiolase_C"/>
</dbReference>
<dbReference type="AlphaFoldDB" id="A0A084SGY3"/>
<dbReference type="InterPro" id="IPR020610">
    <property type="entry name" value="Thiolase_AS"/>
</dbReference>
<dbReference type="PANTHER" id="PTHR43853:SF8">
    <property type="entry name" value="3-KETOACYL-COA THIOLASE, PEROXISOMAL"/>
    <property type="match status" value="1"/>
</dbReference>
<dbReference type="InterPro" id="IPR020613">
    <property type="entry name" value="Thiolase_CS"/>
</dbReference>
<comment type="subcellular location">
    <subcellularLocation>
        <location evidence="1">Peroxisome</location>
    </subcellularLocation>
</comment>
<feature type="domain" description="Thiolase N-terminal" evidence="12">
    <location>
        <begin position="5"/>
        <end position="259"/>
    </location>
</feature>
<keyword evidence="6" id="KW-0443">Lipid metabolism</keyword>
<keyword evidence="5" id="KW-0809">Transit peptide</keyword>
<comment type="similarity">
    <text evidence="2 11">Belongs to the thiolase-like superfamily. Thiolase family.</text>
</comment>
<evidence type="ECO:0000256" key="8">
    <source>
        <dbReference type="ARBA" id="ARBA00023315"/>
    </source>
</evidence>
<evidence type="ECO:0000256" key="2">
    <source>
        <dbReference type="ARBA" id="ARBA00010982"/>
    </source>
</evidence>
<dbReference type="PIRSF" id="PIRSF000429">
    <property type="entry name" value="Ac-CoA_Ac_transf"/>
    <property type="match status" value="1"/>
</dbReference>
<reference evidence="14 15" key="1">
    <citation type="submission" date="2014-07" db="EMBL/GenBank/DDBJ databases">
        <title>Draft Genome Sequence of Gephyronic Acid Producer, Cystobacter violaceus Strain Cb vi76.</title>
        <authorList>
            <person name="Stevens D.C."/>
            <person name="Young J."/>
            <person name="Carmichael R."/>
            <person name="Tan J."/>
            <person name="Taylor R.E."/>
        </authorList>
    </citation>
    <scope>NUCLEOTIDE SEQUENCE [LARGE SCALE GENOMIC DNA]</scope>
    <source>
        <strain evidence="14 15">Cb vi76</strain>
    </source>
</reference>
<keyword evidence="7" id="KW-0576">Peroxisome</keyword>
<comment type="caution">
    <text evidence="14">The sequence shown here is derived from an EMBL/GenBank/DDBJ whole genome shotgun (WGS) entry which is preliminary data.</text>
</comment>
<dbReference type="CDD" id="cd00751">
    <property type="entry name" value="thiolase"/>
    <property type="match status" value="1"/>
</dbReference>
<dbReference type="Gene3D" id="3.40.47.10">
    <property type="match status" value="1"/>
</dbReference>
<dbReference type="PROSITE" id="PS00737">
    <property type="entry name" value="THIOLASE_2"/>
    <property type="match status" value="1"/>
</dbReference>
<name>A0A084SGY3_9BACT</name>
<dbReference type="EC" id="2.3.1.16" evidence="9"/>
<dbReference type="PANTHER" id="PTHR43853">
    <property type="entry name" value="3-KETOACYL-COA THIOLASE, PEROXISOMAL"/>
    <property type="match status" value="1"/>
</dbReference>
<evidence type="ECO:0000256" key="6">
    <source>
        <dbReference type="ARBA" id="ARBA00023098"/>
    </source>
</evidence>
<feature type="active site" description="Proton acceptor" evidence="10">
    <location>
        <position position="375"/>
    </location>
</feature>
<evidence type="ECO:0000313" key="15">
    <source>
        <dbReference type="Proteomes" id="UP000028547"/>
    </source>
</evidence>
<dbReference type="InterPro" id="IPR016039">
    <property type="entry name" value="Thiolase-like"/>
</dbReference>
<keyword evidence="8 11" id="KW-0012">Acyltransferase</keyword>
<dbReference type="GO" id="GO:0006635">
    <property type="term" value="P:fatty acid beta-oxidation"/>
    <property type="evidence" value="ECO:0007669"/>
    <property type="project" value="TreeGrafter"/>
</dbReference>
<keyword evidence="3 11" id="KW-0808">Transferase</keyword>
<evidence type="ECO:0000259" key="12">
    <source>
        <dbReference type="Pfam" id="PF00108"/>
    </source>
</evidence>
<dbReference type="GO" id="GO:0005737">
    <property type="term" value="C:cytoplasm"/>
    <property type="evidence" value="ECO:0007669"/>
    <property type="project" value="UniProtKB-ARBA"/>
</dbReference>
<dbReference type="Pfam" id="PF00108">
    <property type="entry name" value="Thiolase_N"/>
    <property type="match status" value="1"/>
</dbReference>
<dbReference type="InterPro" id="IPR020616">
    <property type="entry name" value="Thiolase_N"/>
</dbReference>
<dbReference type="Proteomes" id="UP000028547">
    <property type="component" value="Unassembled WGS sequence"/>
</dbReference>
<evidence type="ECO:0000256" key="9">
    <source>
        <dbReference type="ARBA" id="ARBA00024073"/>
    </source>
</evidence>
<feature type="active site" description="Proton acceptor" evidence="10">
    <location>
        <position position="345"/>
    </location>
</feature>
<feature type="domain" description="Thiolase C-terminal" evidence="13">
    <location>
        <begin position="267"/>
        <end position="387"/>
    </location>
</feature>
<organism evidence="14 15">
    <name type="scientific">Archangium violaceum Cb vi76</name>
    <dbReference type="NCBI Taxonomy" id="1406225"/>
    <lineage>
        <taxon>Bacteria</taxon>
        <taxon>Pseudomonadati</taxon>
        <taxon>Myxococcota</taxon>
        <taxon>Myxococcia</taxon>
        <taxon>Myxococcales</taxon>
        <taxon>Cystobacterineae</taxon>
        <taxon>Archangiaceae</taxon>
        <taxon>Archangium</taxon>
    </lineage>
</organism>
<evidence type="ECO:0000256" key="4">
    <source>
        <dbReference type="ARBA" id="ARBA00022832"/>
    </source>
</evidence>
<protein>
    <recommendedName>
        <fullName evidence="9">acetyl-CoA C-acyltransferase</fullName>
        <ecNumber evidence="9">2.3.1.16</ecNumber>
    </recommendedName>
</protein>
<proteinExistence type="inferred from homology"/>
<keyword evidence="4" id="KW-0276">Fatty acid metabolism</keyword>
<dbReference type="GO" id="GO:0010124">
    <property type="term" value="P:phenylacetate catabolic process"/>
    <property type="evidence" value="ECO:0007669"/>
    <property type="project" value="TreeGrafter"/>
</dbReference>
<dbReference type="PROSITE" id="PS00099">
    <property type="entry name" value="THIOLASE_3"/>
    <property type="match status" value="1"/>
</dbReference>
<dbReference type="Pfam" id="PF02803">
    <property type="entry name" value="Thiolase_C"/>
    <property type="match status" value="1"/>
</dbReference>
<evidence type="ECO:0000256" key="1">
    <source>
        <dbReference type="ARBA" id="ARBA00004275"/>
    </source>
</evidence>
<evidence type="ECO:0000256" key="7">
    <source>
        <dbReference type="ARBA" id="ARBA00023140"/>
    </source>
</evidence>
<dbReference type="NCBIfam" id="TIGR01930">
    <property type="entry name" value="AcCoA-C-Actrans"/>
    <property type="match status" value="1"/>
</dbReference>
<dbReference type="SUPFAM" id="SSF53901">
    <property type="entry name" value="Thiolase-like"/>
    <property type="match status" value="2"/>
</dbReference>
<evidence type="ECO:0000259" key="13">
    <source>
        <dbReference type="Pfam" id="PF02803"/>
    </source>
</evidence>
<gene>
    <name evidence="14" type="ORF">Q664_46065</name>
</gene>
<sequence length="390" mass="41139">MPGRVVIASAVRTPFTRAHKGEFKDTRPDTLAALAIKEAVAQVPGLKPEEVEDVILGCAMPEAEQGMNVARNAALLAGLPDTVPGMTINRFCSSGTQSIAQAAQAIKAGMMQVAVAGGTESMTMVPMGGNKVSANPEIMEKYPEVYTSMGATAENIASRYNVSREDADKFAYESQRRAATAREQGKFKEEIFPVTTTVFDEEGKAHQVTVSVDTILRPDTTLEGLAKLRPAFNQKGVVTAGNASPLTDGAAAAVVMSEEKAQQLGVKPLGYFLDYQVAGVPPEIMGVGPVPAVKKLLAKNNLKVEDIDVFELNEAFAAQALYCIRELGIPLDKANPNGGAIALGHPLGVSGARLVATLLRELKRRNGRYGVVTMCIGGGMGAAALIELAK</sequence>
<dbReference type="GO" id="GO:0003988">
    <property type="term" value="F:acetyl-CoA C-acyltransferase activity"/>
    <property type="evidence" value="ECO:0007669"/>
    <property type="project" value="UniProtKB-EC"/>
</dbReference>
<feature type="active site" description="Acyl-thioester intermediate" evidence="10">
    <location>
        <position position="92"/>
    </location>
</feature>
<dbReference type="FunFam" id="3.40.47.10:FF:000010">
    <property type="entry name" value="Acetyl-CoA acetyltransferase (Thiolase)"/>
    <property type="match status" value="1"/>
</dbReference>
<evidence type="ECO:0000256" key="5">
    <source>
        <dbReference type="ARBA" id="ARBA00022946"/>
    </source>
</evidence>
<evidence type="ECO:0000256" key="11">
    <source>
        <dbReference type="RuleBase" id="RU003557"/>
    </source>
</evidence>
<dbReference type="InterPro" id="IPR002155">
    <property type="entry name" value="Thiolase"/>
</dbReference>
<dbReference type="RefSeq" id="WP_043411408.1">
    <property type="nucleotide sequence ID" value="NZ_JPMI01000351.1"/>
</dbReference>
<evidence type="ECO:0000256" key="10">
    <source>
        <dbReference type="PIRSR" id="PIRSR000429-1"/>
    </source>
</evidence>
<evidence type="ECO:0000313" key="14">
    <source>
        <dbReference type="EMBL" id="KFA87718.1"/>
    </source>
</evidence>
<evidence type="ECO:0000256" key="3">
    <source>
        <dbReference type="ARBA" id="ARBA00022679"/>
    </source>
</evidence>